<sequence length="595" mass="67794">MGGETVNGTWLSALWAVSRKSASHDKEVIGILAFEVSGLMSKVVNLWHSLSGREIMNTREWIVKSVGVKMLVSDDDCFLMELALSEILNNFESLAWSVARLGKRCKDQVYHGYEHFVHNPAQNYLQWSGWEYAWKKMERKVKKMERFVAAMSLLSQELEVLAEIEQTFRRMKVNRKVHAVKLLEFHKKVMWQRQQVKNLRDMSPWNRSYDYVVRLLARSLFTILEKIILVFGNSHLPIENQQDDSISPPVNTNNNHLTRSDSFSTLVHSSVHPSTTNSYGFCSEPIESKPVFNSGFVVDKSKSKRKKKEQQVLHSESKQFKHIVPLKGCMSVGNNSPVVQTCMPTNGGSMRLVDRHVKNIGNMKTVDKLSLICRTRIYFKLSTKGRLKPGPSTLGGAALALHYANVIVQIEKMVSAPHLIDLETRDDLYNKLPTTIRTALRGKLKWYAKSKCGTVHETSLAVEWSMVLSQILEWLAPLAHNMIKWHSVRDFERERSASKANVLLVQTLYFANQAKAEAAMVELLVGLHYVCRIDGEARMRDEQEFAGSRAFNGYVNIGNVLGLNVTNDVHKDEPEAQNTKGRNKKNMNRAPLFFC</sequence>
<evidence type="ECO:0000259" key="1">
    <source>
        <dbReference type="Pfam" id="PF05003"/>
    </source>
</evidence>
<feature type="domain" description="DUF668" evidence="1">
    <location>
        <begin position="393"/>
        <end position="484"/>
    </location>
</feature>
<dbReference type="InterPro" id="IPR007700">
    <property type="entry name" value="DUF668"/>
</dbReference>
<dbReference type="PANTHER" id="PTHR31371:SF4">
    <property type="entry name" value="DUF668 DOMAIN-CONTAINING PROTEIN"/>
    <property type="match status" value="1"/>
</dbReference>
<dbReference type="InterPro" id="IPR021864">
    <property type="entry name" value="DUF3475"/>
</dbReference>
<name>A0A371EKR8_MUCPR</name>
<feature type="non-terminal residue" evidence="3">
    <location>
        <position position="1"/>
    </location>
</feature>
<proteinExistence type="predicted"/>
<dbReference type="STRING" id="157652.A0A371EKR8"/>
<dbReference type="OrthoDB" id="2018987at2759"/>
<evidence type="ECO:0008006" key="5">
    <source>
        <dbReference type="Google" id="ProtNLM"/>
    </source>
</evidence>
<organism evidence="3 4">
    <name type="scientific">Mucuna pruriens</name>
    <name type="common">Velvet bean</name>
    <name type="synonym">Dolichos pruriens</name>
    <dbReference type="NCBI Taxonomy" id="157652"/>
    <lineage>
        <taxon>Eukaryota</taxon>
        <taxon>Viridiplantae</taxon>
        <taxon>Streptophyta</taxon>
        <taxon>Embryophyta</taxon>
        <taxon>Tracheophyta</taxon>
        <taxon>Spermatophyta</taxon>
        <taxon>Magnoliopsida</taxon>
        <taxon>eudicotyledons</taxon>
        <taxon>Gunneridae</taxon>
        <taxon>Pentapetalae</taxon>
        <taxon>rosids</taxon>
        <taxon>fabids</taxon>
        <taxon>Fabales</taxon>
        <taxon>Fabaceae</taxon>
        <taxon>Papilionoideae</taxon>
        <taxon>50 kb inversion clade</taxon>
        <taxon>NPAAA clade</taxon>
        <taxon>indigoferoid/millettioid clade</taxon>
        <taxon>Phaseoleae</taxon>
        <taxon>Mucuna</taxon>
    </lineage>
</organism>
<gene>
    <name evidence="3" type="ORF">CR513_54555</name>
</gene>
<comment type="caution">
    <text evidence="3">The sequence shown here is derived from an EMBL/GenBank/DDBJ whole genome shotgun (WGS) entry which is preliminary data.</text>
</comment>
<dbReference type="Pfam" id="PF05003">
    <property type="entry name" value="DUF668"/>
    <property type="match status" value="1"/>
</dbReference>
<reference evidence="3" key="1">
    <citation type="submission" date="2018-05" db="EMBL/GenBank/DDBJ databases">
        <title>Draft genome of Mucuna pruriens seed.</title>
        <authorList>
            <person name="Nnadi N.E."/>
            <person name="Vos R."/>
            <person name="Hasami M.H."/>
            <person name="Devisetty U.K."/>
            <person name="Aguiy J.C."/>
        </authorList>
    </citation>
    <scope>NUCLEOTIDE SEQUENCE [LARGE SCALE GENOMIC DNA]</scope>
    <source>
        <strain evidence="3">JCA_2017</strain>
    </source>
</reference>
<protein>
    <recommendedName>
        <fullName evidence="5">DUF668 domain-containing protein</fullName>
    </recommendedName>
</protein>
<keyword evidence="4" id="KW-1185">Reference proteome</keyword>
<dbReference type="PANTHER" id="PTHR31371">
    <property type="entry name" value="BNAC09G50660D PROTEIN"/>
    <property type="match status" value="1"/>
</dbReference>
<dbReference type="Pfam" id="PF11961">
    <property type="entry name" value="DUF3475"/>
    <property type="match status" value="1"/>
</dbReference>
<dbReference type="EMBL" id="QJKJ01013340">
    <property type="protein sequence ID" value="RDX66653.1"/>
    <property type="molecule type" value="Genomic_DNA"/>
</dbReference>
<feature type="domain" description="DUF3475" evidence="2">
    <location>
        <begin position="31"/>
        <end position="87"/>
    </location>
</feature>
<evidence type="ECO:0000313" key="3">
    <source>
        <dbReference type="EMBL" id="RDX66653.1"/>
    </source>
</evidence>
<evidence type="ECO:0000259" key="2">
    <source>
        <dbReference type="Pfam" id="PF11961"/>
    </source>
</evidence>
<dbReference type="Proteomes" id="UP000257109">
    <property type="component" value="Unassembled WGS sequence"/>
</dbReference>
<evidence type="ECO:0000313" key="4">
    <source>
        <dbReference type="Proteomes" id="UP000257109"/>
    </source>
</evidence>
<dbReference type="AlphaFoldDB" id="A0A371EKR8"/>
<dbReference type="GO" id="GO:0045927">
    <property type="term" value="P:positive regulation of growth"/>
    <property type="evidence" value="ECO:0007669"/>
    <property type="project" value="InterPro"/>
</dbReference>
<accession>A0A371EKR8</accession>